<organism evidence="1 2">
    <name type="scientific">Panagrolaimus sp. JU765</name>
    <dbReference type="NCBI Taxonomy" id="591449"/>
    <lineage>
        <taxon>Eukaryota</taxon>
        <taxon>Metazoa</taxon>
        <taxon>Ecdysozoa</taxon>
        <taxon>Nematoda</taxon>
        <taxon>Chromadorea</taxon>
        <taxon>Rhabditida</taxon>
        <taxon>Tylenchina</taxon>
        <taxon>Panagrolaimomorpha</taxon>
        <taxon>Panagrolaimoidea</taxon>
        <taxon>Panagrolaimidae</taxon>
        <taxon>Panagrolaimus</taxon>
    </lineage>
</organism>
<proteinExistence type="predicted"/>
<name>A0AC34Q3N8_9BILA</name>
<dbReference type="WBParaSite" id="JU765_v2.g12595.t1">
    <property type="protein sequence ID" value="JU765_v2.g12595.t1"/>
    <property type="gene ID" value="JU765_v2.g12595"/>
</dbReference>
<accession>A0AC34Q3N8</accession>
<dbReference type="Proteomes" id="UP000887576">
    <property type="component" value="Unplaced"/>
</dbReference>
<protein>
    <submittedName>
        <fullName evidence="2">SLC26A/SulP transporter domain-containing protein</fullName>
    </submittedName>
</protein>
<sequence length="281" mass="31207">MSSQFAYEIFEPEKDNSFVKTIKNDCWLPFTNKKRFINKLVGFFPIFEWLPKYDIKECLLPDFMGGVTAGVIHVTQGTAYAILCGVPPVNGLYSSLLAPLIYMFFGTSIPCSLGTFAILALMTGDANREIMAMYYPTNSSEIFDMEDNTFLTVNPSSICLTLTFTMGILQIAAAILKFEYLTSLFTDPLVGGFTAAAAIHVFFAQVFDIIGVKNTSSTGFGYLLNVIFHFFKVLPQSNFVTLSTSIVAALILIFGKDYISPIIRKCTKGRFIMPFELLVVS</sequence>
<evidence type="ECO:0000313" key="1">
    <source>
        <dbReference type="Proteomes" id="UP000887576"/>
    </source>
</evidence>
<evidence type="ECO:0000313" key="2">
    <source>
        <dbReference type="WBParaSite" id="JU765_v2.g12595.t1"/>
    </source>
</evidence>
<reference evidence="2" key="1">
    <citation type="submission" date="2022-11" db="UniProtKB">
        <authorList>
            <consortium name="WormBaseParasite"/>
        </authorList>
    </citation>
    <scope>IDENTIFICATION</scope>
</reference>